<dbReference type="EMBL" id="CAEY01000418">
    <property type="status" value="NOT_ANNOTATED_CDS"/>
    <property type="molecule type" value="Genomic_DNA"/>
</dbReference>
<reference evidence="1" key="2">
    <citation type="submission" date="2015-06" db="UniProtKB">
        <authorList>
            <consortium name="EnsemblMetazoa"/>
        </authorList>
    </citation>
    <scope>IDENTIFICATION</scope>
</reference>
<evidence type="ECO:0000313" key="2">
    <source>
        <dbReference type="Proteomes" id="UP000015104"/>
    </source>
</evidence>
<keyword evidence="2" id="KW-1185">Reference proteome</keyword>
<name>T1KRT7_TETUR</name>
<dbReference type="EnsemblMetazoa" id="tetur19g00670.1">
    <property type="protein sequence ID" value="tetur19g00670.1"/>
    <property type="gene ID" value="tetur19g00670"/>
</dbReference>
<protein>
    <submittedName>
        <fullName evidence="1">Uncharacterized protein</fullName>
    </submittedName>
</protein>
<sequence>MRLTKEANCTLKHINKVNDDNYNLNNVNGVHKMDTWMDGYKKSG</sequence>
<proteinExistence type="predicted"/>
<accession>T1KRT7</accession>
<organism evidence="1 2">
    <name type="scientific">Tetranychus urticae</name>
    <name type="common">Two-spotted spider mite</name>
    <dbReference type="NCBI Taxonomy" id="32264"/>
    <lineage>
        <taxon>Eukaryota</taxon>
        <taxon>Metazoa</taxon>
        <taxon>Ecdysozoa</taxon>
        <taxon>Arthropoda</taxon>
        <taxon>Chelicerata</taxon>
        <taxon>Arachnida</taxon>
        <taxon>Acari</taxon>
        <taxon>Acariformes</taxon>
        <taxon>Trombidiformes</taxon>
        <taxon>Prostigmata</taxon>
        <taxon>Eleutherengona</taxon>
        <taxon>Raphignathae</taxon>
        <taxon>Tetranychoidea</taxon>
        <taxon>Tetranychidae</taxon>
        <taxon>Tetranychus</taxon>
    </lineage>
</organism>
<evidence type="ECO:0000313" key="1">
    <source>
        <dbReference type="EnsemblMetazoa" id="tetur19g00670.1"/>
    </source>
</evidence>
<reference evidence="2" key="1">
    <citation type="submission" date="2011-08" db="EMBL/GenBank/DDBJ databases">
        <authorList>
            <person name="Rombauts S."/>
        </authorList>
    </citation>
    <scope>NUCLEOTIDE SEQUENCE</scope>
    <source>
        <strain evidence="2">London</strain>
    </source>
</reference>
<dbReference type="HOGENOM" id="CLU_3225222_0_0_1"/>
<dbReference type="Proteomes" id="UP000015104">
    <property type="component" value="Unassembled WGS sequence"/>
</dbReference>
<dbReference type="AlphaFoldDB" id="T1KRT7"/>